<accession>A0ACC2X7V9</accession>
<evidence type="ECO:0000313" key="2">
    <source>
        <dbReference type="Proteomes" id="UP001243375"/>
    </source>
</evidence>
<name>A0ACC2X7V9_9TREE</name>
<protein>
    <submittedName>
        <fullName evidence="1">Uncharacterized protein</fullName>
    </submittedName>
</protein>
<sequence length="838" mass="90986">MAEEDVDWGMDDDFDPWQPADEQAVISNPTSHPSTGMNDGNIAMQNGDSQSGGSTAMEGMMEVQQRFRNQDVHLPVGWTLRTSRHDIAKQYFYNPYTREAMWSPPGEMVFDESGIVTPPLPQFQQGPGSNLQMRTSGRLTDHMKMAPIHDTPIVIPSAGIAHMDTSAPAVTPTTTSTPTSPAKLRLIDRIQSARYVPQEKRETASPFVSSEPVTLIPAAASDARPGSHASEAGGVRDITRQGDSYRPQYREPTPPVAQPPVGPADSRNNEEVFASRRYTEKLPEWLEANNPKLDSGDSSLRRARDDNDNSSRSASVKRVKVEEDTPSKPAVATSTDISEDSKSVIRDAYSARNRNGVDSKPSSSALRSKVPDNPNSRKATPLADRLQPRSATAASSVPTVPGNSTPHQQARSTEPARTGASRQTANGQRGPNGKNDNPKIDDRLQPAAYSTSEDRKSQLSSAGRPGENRHSKASQKNQGAIPPAPRSKPSGANNAPIVANRWSQNASTRVGDVQDSKPAPAVEQVRQTTINESNRSTDSRTGPGASPSVTAHIQRQNNHGGDFNSDKGPDRTWPSTDTPDNHKHSVSIPQSSPRQTPSQSELNAQQAYARAVPRMADNRPSGPSLDRSSNLPPARTHPSDQYTPNSAARNAWNGDGRSSSTSNFPPSDQNMSARSTKESMPSSMASGFRRSDPPYISNPRARTPPSAAPVRTRSPAPHLPPPSWSQTHERRSPPRQVPGSARRRSPSPHRLPPVASRYPAPRFEDRPPRTPDAYVPGPNPRDESKPHPRAPDLYTPGGHSPPRQQPRGLDVYDARADPRGPRFDTRGPPPARGPPGRR</sequence>
<evidence type="ECO:0000313" key="1">
    <source>
        <dbReference type="EMBL" id="KAJ9120144.1"/>
    </source>
</evidence>
<organism evidence="1 2">
    <name type="scientific">Naganishia vaughanmartiniae</name>
    <dbReference type="NCBI Taxonomy" id="1424756"/>
    <lineage>
        <taxon>Eukaryota</taxon>
        <taxon>Fungi</taxon>
        <taxon>Dikarya</taxon>
        <taxon>Basidiomycota</taxon>
        <taxon>Agaricomycotina</taxon>
        <taxon>Tremellomycetes</taxon>
        <taxon>Filobasidiales</taxon>
        <taxon>Filobasidiaceae</taxon>
        <taxon>Naganishia</taxon>
    </lineage>
</organism>
<keyword evidence="2" id="KW-1185">Reference proteome</keyword>
<comment type="caution">
    <text evidence="1">The sequence shown here is derived from an EMBL/GenBank/DDBJ whole genome shotgun (WGS) entry which is preliminary data.</text>
</comment>
<proteinExistence type="predicted"/>
<dbReference type="EMBL" id="JASBWU010000007">
    <property type="protein sequence ID" value="KAJ9120144.1"/>
    <property type="molecule type" value="Genomic_DNA"/>
</dbReference>
<dbReference type="Proteomes" id="UP001243375">
    <property type="component" value="Unassembled WGS sequence"/>
</dbReference>
<reference evidence="1" key="1">
    <citation type="submission" date="2023-04" db="EMBL/GenBank/DDBJ databases">
        <title>Draft Genome sequencing of Naganishia species isolated from polar environments using Oxford Nanopore Technology.</title>
        <authorList>
            <person name="Leo P."/>
            <person name="Venkateswaran K."/>
        </authorList>
    </citation>
    <scope>NUCLEOTIDE SEQUENCE</scope>
    <source>
        <strain evidence="1">MNA-CCFEE 5425</strain>
    </source>
</reference>
<gene>
    <name evidence="1" type="ORF">QFC22_003043</name>
</gene>